<accession>A0A067RAM2</accession>
<dbReference type="AlphaFoldDB" id="A0A067RAM2"/>
<proteinExistence type="predicted"/>
<organism evidence="1 2">
    <name type="scientific">Zootermopsis nevadensis</name>
    <name type="common">Dampwood termite</name>
    <dbReference type="NCBI Taxonomy" id="136037"/>
    <lineage>
        <taxon>Eukaryota</taxon>
        <taxon>Metazoa</taxon>
        <taxon>Ecdysozoa</taxon>
        <taxon>Arthropoda</taxon>
        <taxon>Hexapoda</taxon>
        <taxon>Insecta</taxon>
        <taxon>Pterygota</taxon>
        <taxon>Neoptera</taxon>
        <taxon>Polyneoptera</taxon>
        <taxon>Dictyoptera</taxon>
        <taxon>Blattodea</taxon>
        <taxon>Blattoidea</taxon>
        <taxon>Termitoidae</taxon>
        <taxon>Termopsidae</taxon>
        <taxon>Zootermopsis</taxon>
    </lineage>
</organism>
<evidence type="ECO:0000313" key="1">
    <source>
        <dbReference type="EMBL" id="KDR15675.1"/>
    </source>
</evidence>
<reference evidence="1 2" key="1">
    <citation type="journal article" date="2014" name="Nat. Commun.">
        <title>Molecular traces of alternative social organization in a termite genome.</title>
        <authorList>
            <person name="Terrapon N."/>
            <person name="Li C."/>
            <person name="Robertson H.M."/>
            <person name="Ji L."/>
            <person name="Meng X."/>
            <person name="Booth W."/>
            <person name="Chen Z."/>
            <person name="Childers C.P."/>
            <person name="Glastad K.M."/>
            <person name="Gokhale K."/>
            <person name="Gowin J."/>
            <person name="Gronenberg W."/>
            <person name="Hermansen R.A."/>
            <person name="Hu H."/>
            <person name="Hunt B.G."/>
            <person name="Huylmans A.K."/>
            <person name="Khalil S.M."/>
            <person name="Mitchell R.D."/>
            <person name="Munoz-Torres M.C."/>
            <person name="Mustard J.A."/>
            <person name="Pan H."/>
            <person name="Reese J.T."/>
            <person name="Scharf M.E."/>
            <person name="Sun F."/>
            <person name="Vogel H."/>
            <person name="Xiao J."/>
            <person name="Yang W."/>
            <person name="Yang Z."/>
            <person name="Yang Z."/>
            <person name="Zhou J."/>
            <person name="Zhu J."/>
            <person name="Brent C.S."/>
            <person name="Elsik C.G."/>
            <person name="Goodisman M.A."/>
            <person name="Liberles D.A."/>
            <person name="Roe R.M."/>
            <person name="Vargo E.L."/>
            <person name="Vilcinskas A."/>
            <person name="Wang J."/>
            <person name="Bornberg-Bauer E."/>
            <person name="Korb J."/>
            <person name="Zhang G."/>
            <person name="Liebig J."/>
        </authorList>
    </citation>
    <scope>NUCLEOTIDE SEQUENCE [LARGE SCALE GENOMIC DNA]</scope>
    <source>
        <tissue evidence="1">Whole organism</tissue>
    </source>
</reference>
<gene>
    <name evidence="1" type="ORF">L798_09752</name>
</gene>
<sequence>MNVEHFSGKGINFLVTKPEDWTPFHHSPLLNAFGSLFYISFSKF</sequence>
<dbReference type="Proteomes" id="UP000027135">
    <property type="component" value="Unassembled WGS sequence"/>
</dbReference>
<name>A0A067RAM2_ZOONE</name>
<dbReference type="EMBL" id="KK852818">
    <property type="protein sequence ID" value="KDR15675.1"/>
    <property type="molecule type" value="Genomic_DNA"/>
</dbReference>
<dbReference type="InParanoid" id="A0A067RAM2"/>
<protein>
    <submittedName>
        <fullName evidence="1">Uncharacterized protein</fullName>
    </submittedName>
</protein>
<keyword evidence="2" id="KW-1185">Reference proteome</keyword>
<evidence type="ECO:0000313" key="2">
    <source>
        <dbReference type="Proteomes" id="UP000027135"/>
    </source>
</evidence>